<evidence type="ECO:0000256" key="1">
    <source>
        <dbReference type="ARBA" id="ARBA00004141"/>
    </source>
</evidence>
<comment type="caution">
    <text evidence="9">Lacks conserved residue(s) required for the propagation of feature annotation.</text>
</comment>
<keyword evidence="9 11" id="KW-0560">Oxidoreductase</keyword>
<dbReference type="GO" id="GO:0019288">
    <property type="term" value="P:isopentenyl diphosphate biosynthetic process, methylerythritol 4-phosphate pathway"/>
    <property type="evidence" value="ECO:0007669"/>
    <property type="project" value="UniProtKB-UniRule"/>
</dbReference>
<comment type="function">
    <text evidence="9">Catalyzes the conversion of 1-hydroxy-2-methyl-2-(E)-butenyl 4-diphosphate (HMBPP) into a mixture of isopentenyl diphosphate (IPP) and dimethylallyl diphosphate (DMAPP). Acts in the terminal step of the DOXP/MEP pathway for isoprenoid precursor biosynthesis.</text>
</comment>
<comment type="subcellular location">
    <subcellularLocation>
        <location evidence="1">Membrane</location>
        <topology evidence="1">Multi-pass membrane protein</topology>
    </subcellularLocation>
</comment>
<dbReference type="CDD" id="cd13944">
    <property type="entry name" value="lytB_ispH"/>
    <property type="match status" value="1"/>
</dbReference>
<dbReference type="NCBIfam" id="TIGR00216">
    <property type="entry name" value="ispH_lytB"/>
    <property type="match status" value="1"/>
</dbReference>
<dbReference type="Proteomes" id="UP001165427">
    <property type="component" value="Unassembled WGS sequence"/>
</dbReference>
<dbReference type="InterPro" id="IPR000537">
    <property type="entry name" value="UbiA_prenyltransferase"/>
</dbReference>
<feature type="binding site" evidence="9">
    <location>
        <position position="95"/>
    </location>
    <ligand>
        <name>[4Fe-4S] cluster</name>
        <dbReference type="ChEBI" id="CHEBI:49883"/>
    </ligand>
</feature>
<accession>A0AA41R1Q3</accession>
<feature type="binding site" evidence="9">
    <location>
        <position position="73"/>
    </location>
    <ligand>
        <name>isopentenyl diphosphate</name>
        <dbReference type="ChEBI" id="CHEBI:128769"/>
    </ligand>
</feature>
<dbReference type="Gene3D" id="3.40.50.11270">
    <property type="match status" value="1"/>
</dbReference>
<feature type="binding site" evidence="9">
    <location>
        <position position="219"/>
    </location>
    <ligand>
        <name>dimethylallyl diphosphate</name>
        <dbReference type="ChEBI" id="CHEBI:57623"/>
    </ligand>
</feature>
<evidence type="ECO:0000256" key="10">
    <source>
        <dbReference type="SAM" id="Phobius"/>
    </source>
</evidence>
<dbReference type="Pfam" id="PF01040">
    <property type="entry name" value="UbiA"/>
    <property type="match status" value="1"/>
</dbReference>
<keyword evidence="8 10" id="KW-0472">Membrane</keyword>
<feature type="binding site" evidence="9">
    <location>
        <position position="123"/>
    </location>
    <ligand>
        <name>(2E)-4-hydroxy-3-methylbut-2-enyl diphosphate</name>
        <dbReference type="ChEBI" id="CHEBI:128753"/>
    </ligand>
</feature>
<dbReference type="GO" id="GO:0016765">
    <property type="term" value="F:transferase activity, transferring alkyl or aryl (other than methyl) groups"/>
    <property type="evidence" value="ECO:0007669"/>
    <property type="project" value="InterPro"/>
</dbReference>
<feature type="binding site" evidence="9">
    <location>
        <position position="123"/>
    </location>
    <ligand>
        <name>dimethylallyl diphosphate</name>
        <dbReference type="ChEBI" id="CHEBI:57623"/>
    </ligand>
</feature>
<evidence type="ECO:0000256" key="6">
    <source>
        <dbReference type="ARBA" id="ARBA00023004"/>
    </source>
</evidence>
<protein>
    <recommendedName>
        <fullName evidence="9">4-hydroxy-3-methylbut-2-enyl diphosphate reductase</fullName>
        <shortName evidence="9">HMBPP reductase</shortName>
        <ecNumber evidence="9">1.17.7.4</ecNumber>
    </recommendedName>
</protein>
<comment type="cofactor">
    <cofactor evidence="9">
        <name>[4Fe-4S] cluster</name>
        <dbReference type="ChEBI" id="CHEBI:49883"/>
    </cofactor>
    <text evidence="9">Binds 1 [4Fe-4S] cluster per subunit.</text>
</comment>
<dbReference type="GO" id="GO:0016114">
    <property type="term" value="P:terpenoid biosynthetic process"/>
    <property type="evidence" value="ECO:0007669"/>
    <property type="project" value="UniProtKB-UniRule"/>
</dbReference>
<comment type="pathway">
    <text evidence="9">Isoprenoid biosynthesis; dimethylallyl diphosphate biosynthesis; dimethylallyl diphosphate from (2E)-4-hydroxy-3-methylbutenyl diphosphate: step 1/1.</text>
</comment>
<feature type="binding site" evidence="9">
    <location>
        <position position="161"/>
    </location>
    <ligand>
        <name>(2E)-4-hydroxy-3-methylbut-2-enyl diphosphate</name>
        <dbReference type="ChEBI" id="CHEBI:128753"/>
    </ligand>
</feature>
<evidence type="ECO:0000256" key="9">
    <source>
        <dbReference type="HAMAP-Rule" id="MF_00191"/>
    </source>
</evidence>
<feature type="binding site" evidence="9">
    <location>
        <position position="123"/>
    </location>
    <ligand>
        <name>isopentenyl diphosphate</name>
        <dbReference type="ChEBI" id="CHEBI:128769"/>
    </ligand>
</feature>
<evidence type="ECO:0000313" key="12">
    <source>
        <dbReference type="Proteomes" id="UP001165427"/>
    </source>
</evidence>
<gene>
    <name evidence="9 11" type="primary">ispH</name>
    <name evidence="11" type="ORF">MRX98_12100</name>
</gene>
<dbReference type="Gene3D" id="3.40.1010.20">
    <property type="entry name" value="4-hydroxy-3-methylbut-2-enyl diphosphate reductase, catalytic domain"/>
    <property type="match status" value="2"/>
</dbReference>
<dbReference type="EC" id="1.17.7.4" evidence="9"/>
<keyword evidence="7 9" id="KW-0411">Iron-sulfur</keyword>
<evidence type="ECO:0000256" key="4">
    <source>
        <dbReference type="ARBA" id="ARBA00022723"/>
    </source>
</evidence>
<feature type="transmembrane region" description="Helical" evidence="10">
    <location>
        <begin position="365"/>
        <end position="384"/>
    </location>
</feature>
<feature type="binding site" evidence="9">
    <location>
        <position position="261"/>
    </location>
    <ligand>
        <name>dimethylallyl diphosphate</name>
        <dbReference type="ChEBI" id="CHEBI:57623"/>
    </ligand>
</feature>
<dbReference type="Gene3D" id="1.20.120.1780">
    <property type="entry name" value="UbiA prenyltransferase"/>
    <property type="match status" value="1"/>
</dbReference>
<feature type="transmembrane region" description="Helical" evidence="10">
    <location>
        <begin position="295"/>
        <end position="317"/>
    </location>
</feature>
<comment type="similarity">
    <text evidence="9">Belongs to the IspH family.</text>
</comment>
<dbReference type="GO" id="GO:0050992">
    <property type="term" value="P:dimethylallyl diphosphate biosynthetic process"/>
    <property type="evidence" value="ECO:0007669"/>
    <property type="project" value="UniProtKB-UniRule"/>
</dbReference>
<dbReference type="AlphaFoldDB" id="A0AA41R1Q3"/>
<sequence length="580" mass="62491">MRIVVAKTAGFCMGVRRAVDLALDAPGKEQGPIRTFGPLIHNPQVLALFEERGVNVLETIPAKGEGTILVRAHGVPPAVKQQLKQAGYVVIDATCPRVVKVQSIIKSHAAKGCAAIIVGDQDHPEVISLLGFAGDKGHVIGTMDELTALPAFDSAIVVAQTTQNQSFYQAVKEWVARNHSHYKVFDTICDSTEKRQAEVRRLAQEVEAVVVVGGKESGNTRRLAEIVAESGKPAYHVETEADLDPDRLAHLRTVGVTAGASTPTWIIKRVVRALEEMPLRRGTGWYASLLRGQRLAMMTNLHVALGAAGLCFAATRLQNLDASFPALSVAFLYVLSMHILNHLTGRAEDRYNDPERERFYSAHKWPLTALAFAAGALGLVAAFQMGRLPFWVLLAMSLLGLSYNLRLLPDRLLPGLKWRRIRDLPGSKTLLIALAWGVVTAGLPALAAPDASWLGGSMAILWTTILAFVRTAFFDMLDIQGDRIVGKETIPLLLGTKAAMTLLKVMLAVSMALLVTGAVTGVFALPAFGQVLVPALLLGIVLNHERGGLLPGLRIDFAVESLFVLSGGIALIHAVFGQVL</sequence>
<feature type="transmembrane region" description="Helical" evidence="10">
    <location>
        <begin position="323"/>
        <end position="344"/>
    </location>
</feature>
<comment type="pathway">
    <text evidence="9">Isoprenoid biosynthesis; isopentenyl diphosphate biosynthesis via DXP pathway; isopentenyl diphosphate from 1-deoxy-D-xylulose 5-phosphate: step 6/6.</text>
</comment>
<feature type="binding site" evidence="9">
    <location>
        <position position="73"/>
    </location>
    <ligand>
        <name>(2E)-4-hydroxy-3-methylbut-2-enyl diphosphate</name>
        <dbReference type="ChEBI" id="CHEBI:128753"/>
    </ligand>
</feature>
<evidence type="ECO:0000256" key="5">
    <source>
        <dbReference type="ARBA" id="ARBA00022989"/>
    </source>
</evidence>
<evidence type="ECO:0000256" key="2">
    <source>
        <dbReference type="ARBA" id="ARBA00022485"/>
    </source>
</evidence>
<dbReference type="PANTHER" id="PTHR30426">
    <property type="entry name" value="4-HYDROXY-3-METHYLBUT-2-ENYL DIPHOSPHATE REDUCTASE"/>
    <property type="match status" value="1"/>
</dbReference>
<keyword evidence="5 10" id="KW-1133">Transmembrane helix</keyword>
<dbReference type="GO" id="GO:0016020">
    <property type="term" value="C:membrane"/>
    <property type="evidence" value="ECO:0007669"/>
    <property type="project" value="UniProtKB-SubCell"/>
</dbReference>
<evidence type="ECO:0000313" key="11">
    <source>
        <dbReference type="EMBL" id="MCJ8501317.1"/>
    </source>
</evidence>
<organism evidence="11 12">
    <name type="scientific">Desulfatitalea alkaliphila</name>
    <dbReference type="NCBI Taxonomy" id="2929485"/>
    <lineage>
        <taxon>Bacteria</taxon>
        <taxon>Pseudomonadati</taxon>
        <taxon>Thermodesulfobacteriota</taxon>
        <taxon>Desulfobacteria</taxon>
        <taxon>Desulfobacterales</taxon>
        <taxon>Desulfosarcinaceae</taxon>
        <taxon>Desulfatitalea</taxon>
    </lineage>
</organism>
<feature type="transmembrane region" description="Helical" evidence="10">
    <location>
        <begin position="429"/>
        <end position="447"/>
    </location>
</feature>
<dbReference type="RefSeq" id="WP_246908561.1">
    <property type="nucleotide sequence ID" value="NZ_JALJRB010000012.1"/>
</dbReference>
<dbReference type="Pfam" id="PF02401">
    <property type="entry name" value="LYTB"/>
    <property type="match status" value="1"/>
</dbReference>
<keyword evidence="9" id="KW-0414">Isoprene biosynthesis</keyword>
<feature type="binding site" evidence="9">
    <location>
        <position position="189"/>
    </location>
    <ligand>
        <name>[4Fe-4S] cluster</name>
        <dbReference type="ChEBI" id="CHEBI:49883"/>
    </ligand>
</feature>
<feature type="transmembrane region" description="Helical" evidence="10">
    <location>
        <begin position="390"/>
        <end position="408"/>
    </location>
</feature>
<feature type="transmembrane region" description="Helical" evidence="10">
    <location>
        <begin position="555"/>
        <end position="576"/>
    </location>
</feature>
<feature type="active site" description="Proton donor" evidence="9">
    <location>
        <position position="125"/>
    </location>
</feature>
<feature type="binding site" evidence="9">
    <location>
        <position position="261"/>
    </location>
    <ligand>
        <name>isopentenyl diphosphate</name>
        <dbReference type="ChEBI" id="CHEBI:128769"/>
    </ligand>
</feature>
<feature type="binding site" evidence="9">
    <location>
        <position position="41"/>
    </location>
    <ligand>
        <name>dimethylallyl diphosphate</name>
        <dbReference type="ChEBI" id="CHEBI:57623"/>
    </ligand>
</feature>
<feature type="binding site" evidence="9">
    <location>
        <position position="73"/>
    </location>
    <ligand>
        <name>dimethylallyl diphosphate</name>
        <dbReference type="ChEBI" id="CHEBI:57623"/>
    </ligand>
</feature>
<dbReference type="PANTHER" id="PTHR30426:SF0">
    <property type="entry name" value="4-HYDROXY-3-METHYLBUT-2-ENYL DIPHOSPHATE REDUCTASE"/>
    <property type="match status" value="1"/>
</dbReference>
<dbReference type="GO" id="GO:0046872">
    <property type="term" value="F:metal ion binding"/>
    <property type="evidence" value="ECO:0007669"/>
    <property type="project" value="UniProtKB-KW"/>
</dbReference>
<feature type="binding site" evidence="9">
    <location>
        <position position="217"/>
    </location>
    <ligand>
        <name>(2E)-4-hydroxy-3-methylbut-2-enyl diphosphate</name>
        <dbReference type="ChEBI" id="CHEBI:128753"/>
    </ligand>
</feature>
<keyword evidence="3 10" id="KW-0812">Transmembrane</keyword>
<feature type="binding site" evidence="9">
    <location>
        <position position="41"/>
    </location>
    <ligand>
        <name>(2E)-4-hydroxy-3-methylbut-2-enyl diphosphate</name>
        <dbReference type="ChEBI" id="CHEBI:128753"/>
    </ligand>
</feature>
<proteinExistence type="inferred from homology"/>
<evidence type="ECO:0000256" key="3">
    <source>
        <dbReference type="ARBA" id="ARBA00022692"/>
    </source>
</evidence>
<evidence type="ECO:0000256" key="8">
    <source>
        <dbReference type="ARBA" id="ARBA00023136"/>
    </source>
</evidence>
<reference evidence="11" key="1">
    <citation type="submission" date="2022-04" db="EMBL/GenBank/DDBJ databases">
        <title>Desulfatitalea alkaliphila sp. nov., a novel anaerobic sulfate-reducing bacterium isolated from terrestrial mud volcano, Taman Peninsula, Russia.</title>
        <authorList>
            <person name="Khomyakova M.A."/>
            <person name="Merkel A.Y."/>
            <person name="Slobodkin A.I."/>
        </authorList>
    </citation>
    <scope>NUCLEOTIDE SEQUENCE</scope>
    <source>
        <strain evidence="11">M08but</strain>
    </source>
</reference>
<comment type="catalytic activity">
    <reaction evidence="9">
        <text>isopentenyl diphosphate + 2 oxidized [2Fe-2S]-[ferredoxin] + H2O = (2E)-4-hydroxy-3-methylbut-2-enyl diphosphate + 2 reduced [2Fe-2S]-[ferredoxin] + 2 H(+)</text>
        <dbReference type="Rhea" id="RHEA:24488"/>
        <dbReference type="Rhea" id="RHEA-COMP:10000"/>
        <dbReference type="Rhea" id="RHEA-COMP:10001"/>
        <dbReference type="ChEBI" id="CHEBI:15377"/>
        <dbReference type="ChEBI" id="CHEBI:15378"/>
        <dbReference type="ChEBI" id="CHEBI:33737"/>
        <dbReference type="ChEBI" id="CHEBI:33738"/>
        <dbReference type="ChEBI" id="CHEBI:128753"/>
        <dbReference type="ChEBI" id="CHEBI:128769"/>
        <dbReference type="EC" id="1.17.7.4"/>
    </reaction>
</comment>
<feature type="transmembrane region" description="Helical" evidence="10">
    <location>
        <begin position="453"/>
        <end position="473"/>
    </location>
</feature>
<keyword evidence="12" id="KW-1185">Reference proteome</keyword>
<evidence type="ECO:0000256" key="7">
    <source>
        <dbReference type="ARBA" id="ARBA00023014"/>
    </source>
</evidence>
<dbReference type="InterPro" id="IPR003451">
    <property type="entry name" value="LytB/IspH"/>
</dbReference>
<comment type="catalytic activity">
    <reaction evidence="9">
        <text>dimethylallyl diphosphate + 2 oxidized [2Fe-2S]-[ferredoxin] + H2O = (2E)-4-hydroxy-3-methylbut-2-enyl diphosphate + 2 reduced [2Fe-2S]-[ferredoxin] + 2 H(+)</text>
        <dbReference type="Rhea" id="RHEA:24825"/>
        <dbReference type="Rhea" id="RHEA-COMP:10000"/>
        <dbReference type="Rhea" id="RHEA-COMP:10001"/>
        <dbReference type="ChEBI" id="CHEBI:15377"/>
        <dbReference type="ChEBI" id="CHEBI:15378"/>
        <dbReference type="ChEBI" id="CHEBI:33737"/>
        <dbReference type="ChEBI" id="CHEBI:33738"/>
        <dbReference type="ChEBI" id="CHEBI:57623"/>
        <dbReference type="ChEBI" id="CHEBI:128753"/>
        <dbReference type="EC" id="1.17.7.4"/>
    </reaction>
</comment>
<dbReference type="HAMAP" id="MF_00191">
    <property type="entry name" value="IspH"/>
    <property type="match status" value="1"/>
</dbReference>
<dbReference type="EMBL" id="JALJRB010000012">
    <property type="protein sequence ID" value="MCJ8501317.1"/>
    <property type="molecule type" value="Genomic_DNA"/>
</dbReference>
<feature type="binding site" evidence="9">
    <location>
        <position position="41"/>
    </location>
    <ligand>
        <name>isopentenyl diphosphate</name>
        <dbReference type="ChEBI" id="CHEBI:128769"/>
    </ligand>
</feature>
<feature type="binding site" evidence="9">
    <location>
        <position position="219"/>
    </location>
    <ligand>
        <name>isopentenyl diphosphate</name>
        <dbReference type="ChEBI" id="CHEBI:128769"/>
    </ligand>
</feature>
<keyword evidence="6 9" id="KW-0408">Iron</keyword>
<feature type="binding site" evidence="9">
    <location>
        <position position="217"/>
    </location>
    <ligand>
        <name>dimethylallyl diphosphate</name>
        <dbReference type="ChEBI" id="CHEBI:57623"/>
    </ligand>
</feature>
<dbReference type="GO" id="GO:0051539">
    <property type="term" value="F:4 iron, 4 sulfur cluster binding"/>
    <property type="evidence" value="ECO:0007669"/>
    <property type="project" value="UniProtKB-UniRule"/>
</dbReference>
<feature type="binding site" evidence="9">
    <location>
        <position position="217"/>
    </location>
    <ligand>
        <name>isopentenyl diphosphate</name>
        <dbReference type="ChEBI" id="CHEBI:128769"/>
    </ligand>
</feature>
<keyword evidence="2 9" id="KW-0004">4Fe-4S</keyword>
<feature type="binding site" evidence="9">
    <location>
        <position position="12"/>
    </location>
    <ligand>
        <name>[4Fe-4S] cluster</name>
        <dbReference type="ChEBI" id="CHEBI:49883"/>
    </ligand>
</feature>
<feature type="binding site" evidence="9">
    <location>
        <position position="261"/>
    </location>
    <ligand>
        <name>(2E)-4-hydroxy-3-methylbut-2-enyl diphosphate</name>
        <dbReference type="ChEBI" id="CHEBI:128753"/>
    </ligand>
</feature>
<keyword evidence="4 9" id="KW-0479">Metal-binding</keyword>
<name>A0AA41R1Q3_9BACT</name>
<dbReference type="CDD" id="cd13967">
    <property type="entry name" value="PT_UbiA_5"/>
    <property type="match status" value="1"/>
</dbReference>
<dbReference type="GO" id="GO:0051745">
    <property type="term" value="F:4-hydroxy-3-methylbut-2-enyl diphosphate reductase activity"/>
    <property type="evidence" value="ECO:0007669"/>
    <property type="project" value="UniProtKB-UniRule"/>
</dbReference>
<comment type="caution">
    <text evidence="11">The sequence shown here is derived from an EMBL/GenBank/DDBJ whole genome shotgun (WGS) entry which is preliminary data.</text>
</comment>
<feature type="binding site" evidence="9">
    <location>
        <position position="219"/>
    </location>
    <ligand>
        <name>(2E)-4-hydroxy-3-methylbut-2-enyl diphosphate</name>
        <dbReference type="ChEBI" id="CHEBI:128753"/>
    </ligand>
</feature>